<dbReference type="OrthoDB" id="5568266at2"/>
<organism evidence="9 10">
    <name type="scientific">Vibrio albus</name>
    <dbReference type="NCBI Taxonomy" id="2200953"/>
    <lineage>
        <taxon>Bacteria</taxon>
        <taxon>Pseudomonadati</taxon>
        <taxon>Pseudomonadota</taxon>
        <taxon>Gammaproteobacteria</taxon>
        <taxon>Vibrionales</taxon>
        <taxon>Vibrionaceae</taxon>
        <taxon>Vibrio</taxon>
    </lineage>
</organism>
<evidence type="ECO:0000313" key="9">
    <source>
        <dbReference type="EMBL" id="PWI33544.1"/>
    </source>
</evidence>
<evidence type="ECO:0000256" key="7">
    <source>
        <dbReference type="SAM" id="MobiDB-lite"/>
    </source>
</evidence>
<dbReference type="Pfam" id="PF05840">
    <property type="entry name" value="Phage_GPA"/>
    <property type="match status" value="1"/>
</dbReference>
<evidence type="ECO:0000256" key="5">
    <source>
        <dbReference type="ARBA" id="ARBA00022759"/>
    </source>
</evidence>
<proteinExistence type="inferred from homology"/>
<dbReference type="GO" id="GO:0006260">
    <property type="term" value="P:DNA replication"/>
    <property type="evidence" value="ECO:0007669"/>
    <property type="project" value="UniProtKB-KW"/>
</dbReference>
<sequence length="257" mass="29248">MVKGVLHKKSATHLLHRSQKSKRPEKRKCSQALVYLVAPPRLELGSIDYKLLLFVEKHHYDEMVSIMRDYAMREDSEEQGASEHRFTEVKIDPKKGSATGYIAKYISKNIDGSDLDSGIYGEDPLDAAARVDAWAACWGIRQFQQLGGCSVTVWRELRRLKDIMGLGDLAKEIVSAADTGNWKEFIKKMGGVFCKRKEQVFKPHYELSVDKTTGCVKTSPYCDNELVRALKGVATAGREFITRIYEWRIDSQLRHAF</sequence>
<protein>
    <recommendedName>
        <fullName evidence="8">Replication gene A protein-like domain-containing protein</fullName>
    </recommendedName>
</protein>
<keyword evidence="5" id="KW-0255">Endonuclease</keyword>
<keyword evidence="4" id="KW-0540">Nuclease</keyword>
<gene>
    <name evidence="9" type="ORF">DI392_08735</name>
</gene>
<evidence type="ECO:0000256" key="6">
    <source>
        <dbReference type="ARBA" id="ARBA00022801"/>
    </source>
</evidence>
<accession>A0A2U3B9Z5</accession>
<dbReference type="Proteomes" id="UP000245362">
    <property type="component" value="Unassembled WGS sequence"/>
</dbReference>
<dbReference type="EMBL" id="QFWT01000004">
    <property type="protein sequence ID" value="PWI33544.1"/>
    <property type="molecule type" value="Genomic_DNA"/>
</dbReference>
<evidence type="ECO:0000259" key="8">
    <source>
        <dbReference type="Pfam" id="PF05840"/>
    </source>
</evidence>
<dbReference type="GO" id="GO:0016787">
    <property type="term" value="F:hydrolase activity"/>
    <property type="evidence" value="ECO:0007669"/>
    <property type="project" value="UniProtKB-KW"/>
</dbReference>
<dbReference type="InterPro" id="IPR008766">
    <property type="entry name" value="Replication_gene_A-like"/>
</dbReference>
<evidence type="ECO:0000313" key="10">
    <source>
        <dbReference type="Proteomes" id="UP000245362"/>
    </source>
</evidence>
<name>A0A2U3B9Z5_9VIBR</name>
<reference evidence="9 10" key="1">
    <citation type="submission" date="2018-05" db="EMBL/GenBank/DDBJ databases">
        <title>Vibrio limimaris sp. nov., isolated from marine sediment.</title>
        <authorList>
            <person name="Li C.-M."/>
        </authorList>
    </citation>
    <scope>NUCLEOTIDE SEQUENCE [LARGE SCALE GENOMIC DNA]</scope>
    <source>
        <strain evidence="9 10">E4404</strain>
    </source>
</reference>
<comment type="similarity">
    <text evidence="2">Belongs to the phage GPA family.</text>
</comment>
<keyword evidence="6" id="KW-0378">Hydrolase</keyword>
<evidence type="ECO:0000256" key="4">
    <source>
        <dbReference type="ARBA" id="ARBA00022722"/>
    </source>
</evidence>
<keyword evidence="10" id="KW-1185">Reference proteome</keyword>
<comment type="caution">
    <text evidence="9">The sequence shown here is derived from an EMBL/GenBank/DDBJ whole genome shotgun (WGS) entry which is preliminary data.</text>
</comment>
<keyword evidence="3" id="KW-0235">DNA replication</keyword>
<comment type="function">
    <text evidence="1">Possible endonuclease which induces a single-strand cut and initiates DNA replication.</text>
</comment>
<evidence type="ECO:0000256" key="3">
    <source>
        <dbReference type="ARBA" id="ARBA00022705"/>
    </source>
</evidence>
<dbReference type="AlphaFoldDB" id="A0A2U3B9Z5"/>
<evidence type="ECO:0000256" key="1">
    <source>
        <dbReference type="ARBA" id="ARBA00003293"/>
    </source>
</evidence>
<feature type="region of interest" description="Disordered" evidence="7">
    <location>
        <begin position="1"/>
        <end position="26"/>
    </location>
</feature>
<feature type="domain" description="Replication gene A protein-like" evidence="8">
    <location>
        <begin position="46"/>
        <end position="112"/>
    </location>
</feature>
<evidence type="ECO:0000256" key="2">
    <source>
        <dbReference type="ARBA" id="ARBA00009260"/>
    </source>
</evidence>
<dbReference type="GO" id="GO:0004519">
    <property type="term" value="F:endonuclease activity"/>
    <property type="evidence" value="ECO:0007669"/>
    <property type="project" value="UniProtKB-KW"/>
</dbReference>